<name>A0A124EGT8_TRASO</name>
<dbReference type="InterPro" id="IPR051601">
    <property type="entry name" value="Serine_prot/Carboxylest_S33"/>
</dbReference>
<dbReference type="SUPFAM" id="SSF53474">
    <property type="entry name" value="alpha/beta-Hydrolases"/>
    <property type="match status" value="1"/>
</dbReference>
<dbReference type="InterPro" id="IPR000073">
    <property type="entry name" value="AB_hydrolase_1"/>
</dbReference>
<dbReference type="OrthoDB" id="9796770at2"/>
<feature type="domain" description="AB hydrolase-1" evidence="3">
    <location>
        <begin position="80"/>
        <end position="237"/>
    </location>
</feature>
<dbReference type="InterPro" id="IPR002410">
    <property type="entry name" value="Peptidase_S33"/>
</dbReference>
<evidence type="ECO:0000256" key="1">
    <source>
        <dbReference type="ARBA" id="ARBA00010088"/>
    </source>
</evidence>
<proteinExistence type="inferred from homology"/>
<accession>A0A124EGT8</accession>
<keyword evidence="5" id="KW-1185">Reference proteome</keyword>
<comment type="caution">
    <text evidence="4">The sequence shown here is derived from an EMBL/GenBank/DDBJ whole genome shotgun (WGS) entry which is preliminary data.</text>
</comment>
<dbReference type="PANTHER" id="PTHR43248:SF2">
    <property type="entry name" value="PROLYL AMINOPEPTIDASE"/>
    <property type="match status" value="1"/>
</dbReference>
<protein>
    <submittedName>
        <fullName evidence="4">Proline iminopeptidase</fullName>
    </submittedName>
</protein>
<sequence length="490" mass="53144">MPLLSSCYLPGIYAEDHSIDVPLDWRGTSPAALAGVDQDDPSALAMEGAAEKPDPAFVGKSIKLFYRVLCSPENVGRDLPLIAFLQGGPGGACPRPLSPQSDGWIEEALRHFRVILPDQRGCGRSSRVDGARIAAVGAEAAAHGADPARRQANYLKRFLADSIIRDFEYLRLTEFGGRKWVTLGQSYGGFLTLANLSAFPSGVAASFTCGGIPHVPASAAEVYAHTFPRMVAKTRAYYERYPEDEKRVSLVADRLATGDVNLPDGSPFSVRRLQLVGGGLGMKPAPERLHALFDVAFADGDGSCDDALAAAGGDASHVRLFGGFLDQVQSMTSSYTSPLYWTLQEFIYADGTLNAPIDWAAAHEAASRPEFSEDARPLMLFAEAMFPWMFKDDPSLTPFAPAMDILMADTEFGHLYDQEQLARNEVPLQAAVYFDDTYVDSGLQLDTLSRVGASHAWVTNEFEHDGLHGSVVFKHLYEEALNRGDLAGVK</sequence>
<dbReference type="InterPro" id="IPR029058">
    <property type="entry name" value="AB_hydrolase_fold"/>
</dbReference>
<dbReference type="AlphaFoldDB" id="A0A124EGT8"/>
<dbReference type="PANTHER" id="PTHR43248">
    <property type="entry name" value="2-SUCCINYL-6-HYDROXY-2,4-CYCLOHEXADIENE-1-CARBOXYLATE SYNTHASE"/>
    <property type="match status" value="1"/>
</dbReference>
<keyword evidence="2" id="KW-0378">Hydrolase</keyword>
<evidence type="ECO:0000259" key="3">
    <source>
        <dbReference type="Pfam" id="PF00561"/>
    </source>
</evidence>
<dbReference type="GO" id="GO:0004177">
    <property type="term" value="F:aminopeptidase activity"/>
    <property type="evidence" value="ECO:0007669"/>
    <property type="project" value="UniProtKB-EC"/>
</dbReference>
<gene>
    <name evidence="4" type="ORF">AUL39_06020</name>
</gene>
<reference evidence="4 5" key="1">
    <citation type="submission" date="2015-12" db="EMBL/GenBank/DDBJ databases">
        <title>Draft Genome Sequence of Olsenella scatoligenes SK9K4T; a Producer of 3-Methylindole- (skatole) and 4-Methylphenol- (p-cresol) Isolated from Pig Feces.</title>
        <authorList>
            <person name="Li X."/>
            <person name="Borg B."/>
            <person name="Canibe N."/>
        </authorList>
    </citation>
    <scope>NUCLEOTIDE SEQUENCE [LARGE SCALE GENOMIC DNA]</scope>
    <source>
        <strain evidence="4 5">SK9K4</strain>
    </source>
</reference>
<dbReference type="GO" id="GO:0006508">
    <property type="term" value="P:proteolysis"/>
    <property type="evidence" value="ECO:0007669"/>
    <property type="project" value="InterPro"/>
</dbReference>
<evidence type="ECO:0000256" key="2">
    <source>
        <dbReference type="ARBA" id="ARBA00022801"/>
    </source>
</evidence>
<evidence type="ECO:0000313" key="4">
    <source>
        <dbReference type="EMBL" id="KUH58539.1"/>
    </source>
</evidence>
<organism evidence="4 5">
    <name type="scientific">Tractidigestivibacter scatoligenes</name>
    <name type="common">Olsenella scatoligenes</name>
    <dbReference type="NCBI Taxonomy" id="1299998"/>
    <lineage>
        <taxon>Bacteria</taxon>
        <taxon>Bacillati</taxon>
        <taxon>Actinomycetota</taxon>
        <taxon>Coriobacteriia</taxon>
        <taxon>Coriobacteriales</taxon>
        <taxon>Atopobiaceae</taxon>
        <taxon>Tractidigestivibacter</taxon>
    </lineage>
</organism>
<evidence type="ECO:0000313" key="5">
    <source>
        <dbReference type="Proteomes" id="UP000054078"/>
    </source>
</evidence>
<comment type="similarity">
    <text evidence="1">Belongs to the peptidase S33 family.</text>
</comment>
<dbReference type="PRINTS" id="PR00793">
    <property type="entry name" value="PROAMNOPTASE"/>
</dbReference>
<dbReference type="STRING" id="1299998.AUL39_06020"/>
<dbReference type="Pfam" id="PF00561">
    <property type="entry name" value="Abhydrolase_1"/>
    <property type="match status" value="1"/>
</dbReference>
<dbReference type="RefSeq" id="WP_059054688.1">
    <property type="nucleotide sequence ID" value="NZ_LOJF01000009.1"/>
</dbReference>
<dbReference type="Proteomes" id="UP000054078">
    <property type="component" value="Unassembled WGS sequence"/>
</dbReference>
<dbReference type="Gene3D" id="3.40.50.1820">
    <property type="entry name" value="alpha/beta hydrolase"/>
    <property type="match status" value="1"/>
</dbReference>
<dbReference type="EMBL" id="LOJF01000009">
    <property type="protein sequence ID" value="KUH58539.1"/>
    <property type="molecule type" value="Genomic_DNA"/>
</dbReference>